<name>A0A3M6TCV6_POCDA</name>
<protein>
    <recommendedName>
        <fullName evidence="3">FCP1 homology domain-containing protein</fullName>
    </recommendedName>
</protein>
<dbReference type="Proteomes" id="UP000275408">
    <property type="component" value="Unassembled WGS sequence"/>
</dbReference>
<gene>
    <name evidence="1" type="ORF">pdam_00016191</name>
</gene>
<sequence>MEKYVRIVQKLTSLNIKLVAVDFDQTIINMHTCGVWQFSSKSLVPRVRPSFKQFFKAALSCGDLHVAIVTKSPQISLIREVMEQALPECDTSRIHYRGADGEWKEVKGVSKEANSVSGSNVKLYMCRTNTCNAVTNKSRIADQKLL</sequence>
<keyword evidence="2" id="KW-1185">Reference proteome</keyword>
<comment type="caution">
    <text evidence="1">The sequence shown here is derived from an EMBL/GenBank/DDBJ whole genome shotgun (WGS) entry which is preliminary data.</text>
</comment>
<proteinExistence type="predicted"/>
<organism evidence="1 2">
    <name type="scientific">Pocillopora damicornis</name>
    <name type="common">Cauliflower coral</name>
    <name type="synonym">Millepora damicornis</name>
    <dbReference type="NCBI Taxonomy" id="46731"/>
    <lineage>
        <taxon>Eukaryota</taxon>
        <taxon>Metazoa</taxon>
        <taxon>Cnidaria</taxon>
        <taxon>Anthozoa</taxon>
        <taxon>Hexacorallia</taxon>
        <taxon>Scleractinia</taxon>
        <taxon>Astrocoeniina</taxon>
        <taxon>Pocilloporidae</taxon>
        <taxon>Pocillopora</taxon>
    </lineage>
</organism>
<accession>A0A3M6TCV6</accession>
<evidence type="ECO:0000313" key="2">
    <source>
        <dbReference type="Proteomes" id="UP000275408"/>
    </source>
</evidence>
<dbReference type="AlphaFoldDB" id="A0A3M6TCV6"/>
<evidence type="ECO:0008006" key="3">
    <source>
        <dbReference type="Google" id="ProtNLM"/>
    </source>
</evidence>
<dbReference type="EMBL" id="RCHS01003846">
    <property type="protein sequence ID" value="RMX39232.1"/>
    <property type="molecule type" value="Genomic_DNA"/>
</dbReference>
<reference evidence="1 2" key="1">
    <citation type="journal article" date="2018" name="Sci. Rep.">
        <title>Comparative analysis of the Pocillopora damicornis genome highlights role of immune system in coral evolution.</title>
        <authorList>
            <person name="Cunning R."/>
            <person name="Bay R.A."/>
            <person name="Gillette P."/>
            <person name="Baker A.C."/>
            <person name="Traylor-Knowles N."/>
        </authorList>
    </citation>
    <scope>NUCLEOTIDE SEQUENCE [LARGE SCALE GENOMIC DNA]</scope>
    <source>
        <strain evidence="1">RSMAS</strain>
        <tissue evidence="1">Whole animal</tissue>
    </source>
</reference>
<evidence type="ECO:0000313" key="1">
    <source>
        <dbReference type="EMBL" id="RMX39232.1"/>
    </source>
</evidence>